<evidence type="ECO:0000259" key="1">
    <source>
        <dbReference type="Pfam" id="PF12697"/>
    </source>
</evidence>
<dbReference type="GO" id="GO:0055088">
    <property type="term" value="P:lipid homeostasis"/>
    <property type="evidence" value="ECO:0007669"/>
    <property type="project" value="TreeGrafter"/>
</dbReference>
<feature type="domain" description="AB hydrolase-1" evidence="1">
    <location>
        <begin position="21"/>
        <end position="244"/>
    </location>
</feature>
<name>A0A8J7K2J4_9NEIS</name>
<dbReference type="EMBL" id="JADFUA010000007">
    <property type="protein sequence ID" value="MBE9610102.1"/>
    <property type="molecule type" value="Genomic_DNA"/>
</dbReference>
<evidence type="ECO:0000313" key="2">
    <source>
        <dbReference type="EMBL" id="MBE9610102.1"/>
    </source>
</evidence>
<dbReference type="InterPro" id="IPR000073">
    <property type="entry name" value="AB_hydrolase_1"/>
</dbReference>
<dbReference type="GO" id="GO:0042171">
    <property type="term" value="F:lysophosphatidic acid acyltransferase activity"/>
    <property type="evidence" value="ECO:0007669"/>
    <property type="project" value="TreeGrafter"/>
</dbReference>
<comment type="caution">
    <text evidence="2">The sequence shown here is derived from an EMBL/GenBank/DDBJ whole genome shotgun (WGS) entry which is preliminary data.</text>
</comment>
<sequence>MADELELLHVPAARPGDRPPVLLVHGAFAGAWCWESTQTALADAGWDSYALSLSGHGGSAGREQLHALTLADYLQDIEWALEQIGRAPVLVGHSLGGYLLQRIAEHVRVPGLALLAPVPPYGLSGSLTYMASCYPGLLMSLQRFASGFDPEPDLEFVRELLFAPDTDSSHLAGFAAQAQPESIQALSQLWLPQPWRLFPKVFDLPVLVVGAGSDRILPFSDIWLTAQSWGTRPQMIPEAGHALMCNSHFPEMMKLLLDWLGRLPAFRE</sequence>
<organism evidence="2 3">
    <name type="scientific">Chitinilyticum piscinae</name>
    <dbReference type="NCBI Taxonomy" id="2866724"/>
    <lineage>
        <taxon>Bacteria</taxon>
        <taxon>Pseudomonadati</taxon>
        <taxon>Pseudomonadota</taxon>
        <taxon>Betaproteobacteria</taxon>
        <taxon>Neisseriales</taxon>
        <taxon>Chitinibacteraceae</taxon>
        <taxon>Chitinilyticum</taxon>
    </lineage>
</organism>
<dbReference type="InterPro" id="IPR029058">
    <property type="entry name" value="AB_hydrolase_fold"/>
</dbReference>
<accession>A0A8J7K2J4</accession>
<dbReference type="Proteomes" id="UP000604481">
    <property type="component" value="Unassembled WGS sequence"/>
</dbReference>
<protein>
    <submittedName>
        <fullName evidence="2">Alpha/beta fold hydrolase</fullName>
    </submittedName>
</protein>
<dbReference type="PANTHER" id="PTHR42886:SF42">
    <property type="entry name" value="ALPHA_BETA-HYDROLASES SUPERFAMILY PROTEIN"/>
    <property type="match status" value="1"/>
</dbReference>
<keyword evidence="3" id="KW-1185">Reference proteome</keyword>
<proteinExistence type="predicted"/>
<keyword evidence="2" id="KW-0378">Hydrolase</keyword>
<dbReference type="GO" id="GO:0052689">
    <property type="term" value="F:carboxylic ester hydrolase activity"/>
    <property type="evidence" value="ECO:0007669"/>
    <property type="project" value="TreeGrafter"/>
</dbReference>
<dbReference type="Pfam" id="PF12697">
    <property type="entry name" value="Abhydrolase_6"/>
    <property type="match status" value="1"/>
</dbReference>
<evidence type="ECO:0000313" key="3">
    <source>
        <dbReference type="Proteomes" id="UP000604481"/>
    </source>
</evidence>
<dbReference type="AlphaFoldDB" id="A0A8J7K2J4"/>
<dbReference type="SUPFAM" id="SSF53474">
    <property type="entry name" value="alpha/beta-Hydrolases"/>
    <property type="match status" value="1"/>
</dbReference>
<dbReference type="RefSeq" id="WP_194116631.1">
    <property type="nucleotide sequence ID" value="NZ_JADFUA010000007.1"/>
</dbReference>
<dbReference type="GO" id="GO:0006654">
    <property type="term" value="P:phosphatidic acid biosynthetic process"/>
    <property type="evidence" value="ECO:0007669"/>
    <property type="project" value="TreeGrafter"/>
</dbReference>
<gene>
    <name evidence="2" type="ORF">INR99_12195</name>
</gene>
<dbReference type="PANTHER" id="PTHR42886">
    <property type="entry name" value="RE40534P-RELATED"/>
    <property type="match status" value="1"/>
</dbReference>
<dbReference type="Gene3D" id="3.40.50.1820">
    <property type="entry name" value="alpha/beta hydrolase"/>
    <property type="match status" value="1"/>
</dbReference>
<reference evidence="2 3" key="1">
    <citation type="submission" date="2020-10" db="EMBL/GenBank/DDBJ databases">
        <title>The genome sequence of Chitinilyticum litopenaei 4Y14.</title>
        <authorList>
            <person name="Liu Y."/>
        </authorList>
    </citation>
    <scope>NUCLEOTIDE SEQUENCE [LARGE SCALE GENOMIC DNA]</scope>
    <source>
        <strain evidence="2 3">4Y14</strain>
    </source>
</reference>